<keyword evidence="2" id="KW-0479">Metal-binding</keyword>
<protein>
    <recommendedName>
        <fullName evidence="6">5'-nucleotidase domain-containing protein 1</fullName>
    </recommendedName>
</protein>
<dbReference type="Proteomes" id="UP000639338">
    <property type="component" value="Unassembled WGS sequence"/>
</dbReference>
<dbReference type="Gene3D" id="2.30.30.100">
    <property type="match status" value="1"/>
</dbReference>
<gene>
    <name evidence="8" type="ORF">HCN44_008043</name>
</gene>
<dbReference type="InterPro" id="IPR008380">
    <property type="entry name" value="HAD-SF_hydro_IG_5-nucl"/>
</dbReference>
<dbReference type="GO" id="GO:0046872">
    <property type="term" value="F:metal ion binding"/>
    <property type="evidence" value="ECO:0007669"/>
    <property type="project" value="UniProtKB-KW"/>
</dbReference>
<dbReference type="PANTHER" id="PTHR12103:SF38">
    <property type="entry name" value="5'-NUCLEOTIDASE DOMAIN-CONTAINING PROTEIN 1"/>
    <property type="match status" value="1"/>
</dbReference>
<sequence>MDPNLDGRISGKEKNLFYNSLSILLKAVEGQKTTVDLRNESSIYGLIEQADGFMNIVMKNCIFTDPRGLIIDMEKGNILRINNCGEIIKATHGTKLMTSDEIKLVYPNKRWEASDAFANNPLDTWNGEWSSRIRALLDYFDMPMSLVFGRVIDSLDDKNGGKLDKYDCWKDCIGAAISLYDRTNFKNELGNYFVHLKKEPEKYIRKCSQEIIDWLSNMKKQNKIVYLITGSNVDFASFTASYIFGNNWRSLFDIVICFAKKPGFFNGDRPFLTLDGFDESQEITGQQLEQGGIYSQGNWNDLMIFFSKICHKESPKCVYFGDNILQDIFAPNTTANCDTVVVSEEMYAEGMISDSTIHPDEKTMTSNYWGSYFSIVDDDGVIYPSFATHVIEKYSKICIPSIKIPIIPAINSQLGALRGSGKSEKSRPTFKSKRVQQKQKEDLENVNKLLEQRTIKND</sequence>
<keyword evidence="4" id="KW-0460">Magnesium</keyword>
<evidence type="ECO:0000313" key="9">
    <source>
        <dbReference type="Proteomes" id="UP000639338"/>
    </source>
</evidence>
<feature type="region of interest" description="Disordered" evidence="7">
    <location>
        <begin position="418"/>
        <end position="443"/>
    </location>
</feature>
<dbReference type="InterPro" id="IPR036412">
    <property type="entry name" value="HAD-like_sf"/>
</dbReference>
<organism evidence="8 9">
    <name type="scientific">Aphidius gifuensis</name>
    <name type="common">Parasitoid wasp</name>
    <dbReference type="NCBI Taxonomy" id="684658"/>
    <lineage>
        <taxon>Eukaryota</taxon>
        <taxon>Metazoa</taxon>
        <taxon>Ecdysozoa</taxon>
        <taxon>Arthropoda</taxon>
        <taxon>Hexapoda</taxon>
        <taxon>Insecta</taxon>
        <taxon>Pterygota</taxon>
        <taxon>Neoptera</taxon>
        <taxon>Endopterygota</taxon>
        <taxon>Hymenoptera</taxon>
        <taxon>Apocrita</taxon>
        <taxon>Ichneumonoidea</taxon>
        <taxon>Braconidae</taxon>
        <taxon>Aphidiinae</taxon>
        <taxon>Aphidius</taxon>
    </lineage>
</organism>
<dbReference type="SUPFAM" id="SSF50182">
    <property type="entry name" value="Sm-like ribonucleoproteins"/>
    <property type="match status" value="1"/>
</dbReference>
<dbReference type="Pfam" id="PF05761">
    <property type="entry name" value="5_nucleotid"/>
    <property type="match status" value="1"/>
</dbReference>
<keyword evidence="3" id="KW-0378">Hydrolase</keyword>
<dbReference type="PANTHER" id="PTHR12103">
    <property type="entry name" value="5'-NUCLEOTIDASE DOMAIN-CONTAINING"/>
    <property type="match status" value="1"/>
</dbReference>
<comment type="similarity">
    <text evidence="1">Belongs to the 5'(3')-deoxyribonucleotidase family.</text>
</comment>
<dbReference type="Gene3D" id="3.40.50.1000">
    <property type="entry name" value="HAD superfamily/HAD-like"/>
    <property type="match status" value="1"/>
</dbReference>
<dbReference type="GO" id="GO:0008253">
    <property type="term" value="F:5'-nucleotidase activity"/>
    <property type="evidence" value="ECO:0007669"/>
    <property type="project" value="TreeGrafter"/>
</dbReference>
<reference evidence="8 9" key="1">
    <citation type="submission" date="2020-08" db="EMBL/GenBank/DDBJ databases">
        <title>Aphidius gifuensis genome sequencing and assembly.</title>
        <authorList>
            <person name="Du Z."/>
        </authorList>
    </citation>
    <scope>NUCLEOTIDE SEQUENCE [LARGE SCALE GENOMIC DNA]</scope>
    <source>
        <strain evidence="8">YNYX2018</strain>
        <tissue evidence="8">Adults</tissue>
    </source>
</reference>
<evidence type="ECO:0000256" key="3">
    <source>
        <dbReference type="ARBA" id="ARBA00022801"/>
    </source>
</evidence>
<keyword evidence="9" id="KW-1185">Reference proteome</keyword>
<dbReference type="SUPFAM" id="SSF56784">
    <property type="entry name" value="HAD-like"/>
    <property type="match status" value="1"/>
</dbReference>
<keyword evidence="5" id="KW-0007">Acetylation</keyword>
<evidence type="ECO:0000256" key="4">
    <source>
        <dbReference type="ARBA" id="ARBA00022842"/>
    </source>
</evidence>
<evidence type="ECO:0000256" key="6">
    <source>
        <dbReference type="ARBA" id="ARBA00069357"/>
    </source>
</evidence>
<dbReference type="OrthoDB" id="10256176at2759"/>
<proteinExistence type="inferred from homology"/>
<comment type="caution">
    <text evidence="8">The sequence shown here is derived from an EMBL/GenBank/DDBJ whole genome shotgun (WGS) entry which is preliminary data.</text>
</comment>
<evidence type="ECO:0000256" key="1">
    <source>
        <dbReference type="ARBA" id="ARBA00009589"/>
    </source>
</evidence>
<dbReference type="CDD" id="cd01733">
    <property type="entry name" value="LSm10"/>
    <property type="match status" value="1"/>
</dbReference>
<name>A0A835CM13_APHGI</name>
<accession>A0A835CM13</accession>
<evidence type="ECO:0000256" key="7">
    <source>
        <dbReference type="SAM" id="MobiDB-lite"/>
    </source>
</evidence>
<dbReference type="EMBL" id="JACMRX010000005">
    <property type="protein sequence ID" value="KAF7989369.1"/>
    <property type="molecule type" value="Genomic_DNA"/>
</dbReference>
<dbReference type="FunFam" id="3.40.50.1000:FF:000086">
    <property type="entry name" value="LD24878p"/>
    <property type="match status" value="1"/>
</dbReference>
<dbReference type="AlphaFoldDB" id="A0A835CM13"/>
<dbReference type="InterPro" id="IPR010920">
    <property type="entry name" value="LSM_dom_sf"/>
</dbReference>
<dbReference type="InterPro" id="IPR023214">
    <property type="entry name" value="HAD_sf"/>
</dbReference>
<evidence type="ECO:0000256" key="2">
    <source>
        <dbReference type="ARBA" id="ARBA00022723"/>
    </source>
</evidence>
<evidence type="ECO:0000256" key="5">
    <source>
        <dbReference type="ARBA" id="ARBA00022990"/>
    </source>
</evidence>
<feature type="compositionally biased region" description="Basic residues" evidence="7">
    <location>
        <begin position="428"/>
        <end position="437"/>
    </location>
</feature>
<evidence type="ECO:0000313" key="8">
    <source>
        <dbReference type="EMBL" id="KAF7989369.1"/>
    </source>
</evidence>